<proteinExistence type="predicted"/>
<keyword evidence="1" id="KW-0378">Hydrolase</keyword>
<accession>A0ACC6TNI5</accession>
<reference evidence="1" key="1">
    <citation type="submission" date="2024-07" db="EMBL/GenBank/DDBJ databases">
        <title>Metagenome and Metagenome-Assembled Genomes of Archaea from a hot spring from the geothermal field of Los Azufres, Mexico.</title>
        <authorList>
            <person name="Marin-Paredes R."/>
            <person name="Martinez-Romero E."/>
            <person name="Servin-Garciduenas L.E."/>
        </authorList>
    </citation>
    <scope>NUCLEOTIDE SEQUENCE</scope>
    <source>
        <strain evidence="1">AZ1-454</strain>
    </source>
</reference>
<name>A0ACC6TNI5_9CREN</name>
<protein>
    <submittedName>
        <fullName evidence="1">Nitrilase-related carbon-nitrogen hydrolase</fullName>
    </submittedName>
</protein>
<evidence type="ECO:0000313" key="1">
    <source>
        <dbReference type="EMBL" id="MEW9491283.1"/>
    </source>
</evidence>
<dbReference type="Proteomes" id="UP000053480">
    <property type="component" value="Unassembled WGS sequence"/>
</dbReference>
<dbReference type="EMBL" id="JZWS03000003">
    <property type="protein sequence ID" value="MEW9491283.1"/>
    <property type="molecule type" value="Genomic_DNA"/>
</dbReference>
<organism evidence="1 2">
    <name type="scientific">Candidatus Aramenus sulfurataquae</name>
    <dbReference type="NCBI Taxonomy" id="1326980"/>
    <lineage>
        <taxon>Archaea</taxon>
        <taxon>Thermoproteota</taxon>
        <taxon>Thermoprotei</taxon>
        <taxon>Sulfolobales</taxon>
        <taxon>Sulfolobaceae</taxon>
        <taxon>Candidatus Aramenus</taxon>
    </lineage>
</organism>
<comment type="caution">
    <text evidence="1">The sequence shown here is derived from an EMBL/GenBank/DDBJ whole genome shotgun (WGS) entry which is preliminary data.</text>
</comment>
<sequence>MVLKVELAQIRPKLGDIEFNLSKHVEIIETSSADCVVFPELSLSGYVLRDLVYEVYRDLKKASQKIADKAKCAIFGTIDEVMPGVLRNSAGVAIEGKLDFVYKFFLPTYGLFEERRYFQPGNPLKDLKVFSYRGFKFGVAICEDAWHPEPIEALALLGAEVVFIPSASPMRRLSTRLAIEDQWEALLKAHSIMHGIWSAFVNAVGSQEEEYFWGGSMIVNPLGVVIARAQKFEEARLTSLIDREDIRRARYFSSFRDHNRDFHRAMWNI</sequence>
<evidence type="ECO:0000313" key="2">
    <source>
        <dbReference type="Proteomes" id="UP000053480"/>
    </source>
</evidence>
<gene>
    <name evidence="1" type="ORF">TQ35_0003650</name>
</gene>